<name>A0AAE0YC67_9GAST</name>
<dbReference type="EMBL" id="JAWDGP010006468">
    <property type="protein sequence ID" value="KAK3740533.1"/>
    <property type="molecule type" value="Genomic_DNA"/>
</dbReference>
<keyword evidence="2" id="KW-1185">Reference proteome</keyword>
<comment type="caution">
    <text evidence="1">The sequence shown here is derived from an EMBL/GenBank/DDBJ whole genome shotgun (WGS) entry which is preliminary data.</text>
</comment>
<reference evidence="1" key="1">
    <citation type="journal article" date="2023" name="G3 (Bethesda)">
        <title>A reference genome for the long-term kleptoplast-retaining sea slug Elysia crispata morphotype clarki.</title>
        <authorList>
            <person name="Eastman K.E."/>
            <person name="Pendleton A.L."/>
            <person name="Shaikh M.A."/>
            <person name="Suttiyut T."/>
            <person name="Ogas R."/>
            <person name="Tomko P."/>
            <person name="Gavelis G."/>
            <person name="Widhalm J.R."/>
            <person name="Wisecaver J.H."/>
        </authorList>
    </citation>
    <scope>NUCLEOTIDE SEQUENCE</scope>
    <source>
        <strain evidence="1">ECLA1</strain>
    </source>
</reference>
<evidence type="ECO:0000313" key="2">
    <source>
        <dbReference type="Proteomes" id="UP001283361"/>
    </source>
</evidence>
<evidence type="ECO:0000313" key="1">
    <source>
        <dbReference type="EMBL" id="KAK3740533.1"/>
    </source>
</evidence>
<gene>
    <name evidence="1" type="ORF">RRG08_000520</name>
</gene>
<organism evidence="1 2">
    <name type="scientific">Elysia crispata</name>
    <name type="common">lettuce slug</name>
    <dbReference type="NCBI Taxonomy" id="231223"/>
    <lineage>
        <taxon>Eukaryota</taxon>
        <taxon>Metazoa</taxon>
        <taxon>Spiralia</taxon>
        <taxon>Lophotrochozoa</taxon>
        <taxon>Mollusca</taxon>
        <taxon>Gastropoda</taxon>
        <taxon>Heterobranchia</taxon>
        <taxon>Euthyneura</taxon>
        <taxon>Panpulmonata</taxon>
        <taxon>Sacoglossa</taxon>
        <taxon>Placobranchoidea</taxon>
        <taxon>Plakobranchidae</taxon>
        <taxon>Elysia</taxon>
    </lineage>
</organism>
<dbReference type="AlphaFoldDB" id="A0AAE0YC67"/>
<protein>
    <submittedName>
        <fullName evidence="1">Uncharacterized protein</fullName>
    </submittedName>
</protein>
<accession>A0AAE0YC67</accession>
<proteinExistence type="predicted"/>
<sequence length="110" mass="12158">MVWVTPLFSIFELASQILTFSRHLSQSNVAPEAGNPCPVSAAQTIRKFYHRQRLRRGESRRGIKPLEKPINITCRSLPVRSSGASMCRPGITCPQGLNTLPWRGITALGA</sequence>
<dbReference type="Proteomes" id="UP001283361">
    <property type="component" value="Unassembled WGS sequence"/>
</dbReference>